<feature type="region of interest" description="Disordered" evidence="1">
    <location>
        <begin position="1"/>
        <end position="68"/>
    </location>
</feature>
<evidence type="ECO:0000313" key="3">
    <source>
        <dbReference type="Proteomes" id="UP000075230"/>
    </source>
</evidence>
<evidence type="ECO:0000256" key="1">
    <source>
        <dbReference type="SAM" id="MobiDB-lite"/>
    </source>
</evidence>
<protein>
    <submittedName>
        <fullName evidence="2">Mitochondrial fusion protein</fullName>
    </submittedName>
</protein>
<accession>A0A146FIL0</accession>
<proteinExistence type="predicted"/>
<gene>
    <name evidence="2" type="ORF">RIB2604_01901150</name>
</gene>
<name>A0A146FIL0_ASPKA</name>
<reference evidence="3" key="2">
    <citation type="submission" date="2016-02" db="EMBL/GenBank/DDBJ databases">
        <title>Genome sequencing of Aspergillus luchuensis NBRC 4314.</title>
        <authorList>
            <person name="Yamada O."/>
        </authorList>
    </citation>
    <scope>NUCLEOTIDE SEQUENCE [LARGE SCALE GENOMIC DNA]</scope>
    <source>
        <strain evidence="3">RIB 2604</strain>
    </source>
</reference>
<dbReference type="AlphaFoldDB" id="A0A146FIL0"/>
<reference evidence="2 3" key="1">
    <citation type="journal article" date="2016" name="DNA Res.">
        <title>Genome sequence of Aspergillus luchuensis NBRC 4314.</title>
        <authorList>
            <person name="Yamada O."/>
            <person name="Machida M."/>
            <person name="Hosoyama A."/>
            <person name="Goto M."/>
            <person name="Takahashi T."/>
            <person name="Futagami T."/>
            <person name="Yamagata Y."/>
            <person name="Takeuchi M."/>
            <person name="Kobayashi T."/>
            <person name="Koike H."/>
            <person name="Abe K."/>
            <person name="Asai K."/>
            <person name="Arita M."/>
            <person name="Fujita N."/>
            <person name="Fukuda K."/>
            <person name="Higa K."/>
            <person name="Horikawa H."/>
            <person name="Ishikawa T."/>
            <person name="Jinno K."/>
            <person name="Kato Y."/>
            <person name="Kirimura K."/>
            <person name="Mizutani O."/>
            <person name="Nakasone K."/>
            <person name="Sano M."/>
            <person name="Shiraishi Y."/>
            <person name="Tsukahara M."/>
            <person name="Gomi K."/>
        </authorList>
    </citation>
    <scope>NUCLEOTIDE SEQUENCE [LARGE SCALE GENOMIC DNA]</scope>
    <source>
        <strain evidence="2 3">RIB 2604</strain>
    </source>
</reference>
<dbReference type="EMBL" id="BCWF01000019">
    <property type="protein sequence ID" value="GAT25163.1"/>
    <property type="molecule type" value="Genomic_DNA"/>
</dbReference>
<organism evidence="2 3">
    <name type="scientific">Aspergillus kawachii</name>
    <name type="common">White koji mold</name>
    <name type="synonym">Aspergillus awamori var. kawachi</name>
    <dbReference type="NCBI Taxonomy" id="1069201"/>
    <lineage>
        <taxon>Eukaryota</taxon>
        <taxon>Fungi</taxon>
        <taxon>Dikarya</taxon>
        <taxon>Ascomycota</taxon>
        <taxon>Pezizomycotina</taxon>
        <taxon>Eurotiomycetes</taxon>
        <taxon>Eurotiomycetidae</taxon>
        <taxon>Eurotiales</taxon>
        <taxon>Aspergillaceae</taxon>
        <taxon>Aspergillus</taxon>
        <taxon>Aspergillus subgen. Circumdati</taxon>
    </lineage>
</organism>
<dbReference type="Proteomes" id="UP000075230">
    <property type="component" value="Unassembled WGS sequence"/>
</dbReference>
<comment type="caution">
    <text evidence="2">The sequence shown here is derived from an EMBL/GenBank/DDBJ whole genome shotgun (WGS) entry which is preliminary data.</text>
</comment>
<evidence type="ECO:0000313" key="2">
    <source>
        <dbReference type="EMBL" id="GAT25163.1"/>
    </source>
</evidence>
<sequence>MLQGQLPDEPELSHENKSNPSVSGEMIGQSWSSKSPEGGSRHTTDDENSSAILGDLKPQRVYRRASSH</sequence>